<sequence length="388" mass="40457">MHLIAAVVPLLALFTTGVVGQANKNQTTQAATPQPSATTAAPAAFSTSPPAVPNGPKCGKLNEWETITTSVQMEKIKGCVVYMGSLKITLIGNKDLTGLETLARVDQSLEITVSPDLETLTGLNSLVSVGDKLFIHENPKLVNLNGLEKFSYASSGVLIYDNPSLTSISGLSALSTINPKFEFPFGLHIYRNPKLTSLQGLGALKVVGNALELHHLPLVTSLQGFPTSPSSAIPLVNLTITSMARLINVTELSGFRVLSTTGAGKFAKLNISANAVLTSLDGLGGVSAVQGVTIDNNPMLSSIKALTSVKSWAGPVSFTEDWSLCDYSGINVTAKAAVKDAAFGTCDPSKAEAASKSLLKESAASSLLPHSSAMYIAPLVAMLSILAY</sequence>
<keyword evidence="5" id="KW-0325">Glycoprotein</keyword>
<dbReference type="PANTHER" id="PTHR31018">
    <property type="entry name" value="SPORULATION-SPECIFIC PROTEIN-RELATED"/>
    <property type="match status" value="1"/>
</dbReference>
<dbReference type="AlphaFoldDB" id="A0A4P9Y6T6"/>
<name>A0A4P9Y6T6_9FUNG</name>
<keyword evidence="4 7" id="KW-0732">Signal</keyword>
<evidence type="ECO:0000256" key="6">
    <source>
        <dbReference type="SAM" id="MobiDB-lite"/>
    </source>
</evidence>
<feature type="compositionally biased region" description="Low complexity" evidence="6">
    <location>
        <begin position="26"/>
        <end position="49"/>
    </location>
</feature>
<feature type="region of interest" description="Disordered" evidence="6">
    <location>
        <begin position="26"/>
        <end position="57"/>
    </location>
</feature>
<evidence type="ECO:0000256" key="5">
    <source>
        <dbReference type="ARBA" id="ARBA00023180"/>
    </source>
</evidence>
<dbReference type="PANTHER" id="PTHR31018:SF3">
    <property type="entry name" value="RECEPTOR PROTEIN-TYROSINE KINASE"/>
    <property type="match status" value="1"/>
</dbReference>
<dbReference type="OrthoDB" id="536881at2759"/>
<feature type="chain" id="PRO_5020482125" description="Receptor L-domain domain-containing protein" evidence="7">
    <location>
        <begin position="21"/>
        <end position="388"/>
    </location>
</feature>
<evidence type="ECO:0000313" key="8">
    <source>
        <dbReference type="EMBL" id="RKP14522.1"/>
    </source>
</evidence>
<accession>A0A4P9Y6T6</accession>
<keyword evidence="9" id="KW-1185">Reference proteome</keyword>
<dbReference type="SUPFAM" id="SSF52058">
    <property type="entry name" value="L domain-like"/>
    <property type="match status" value="2"/>
</dbReference>
<gene>
    <name evidence="8" type="ORF">BJ684DRAFT_19086</name>
</gene>
<evidence type="ECO:0008006" key="10">
    <source>
        <dbReference type="Google" id="ProtNLM"/>
    </source>
</evidence>
<keyword evidence="3" id="KW-0964">Secreted</keyword>
<organism evidence="8 9">
    <name type="scientific">Piptocephalis cylindrospora</name>
    <dbReference type="NCBI Taxonomy" id="1907219"/>
    <lineage>
        <taxon>Eukaryota</taxon>
        <taxon>Fungi</taxon>
        <taxon>Fungi incertae sedis</taxon>
        <taxon>Zoopagomycota</taxon>
        <taxon>Zoopagomycotina</taxon>
        <taxon>Zoopagomycetes</taxon>
        <taxon>Zoopagales</taxon>
        <taxon>Piptocephalidaceae</taxon>
        <taxon>Piptocephalis</taxon>
    </lineage>
</organism>
<reference evidence="9" key="1">
    <citation type="journal article" date="2018" name="Nat. Microbiol.">
        <title>Leveraging single-cell genomics to expand the fungal tree of life.</title>
        <authorList>
            <person name="Ahrendt S.R."/>
            <person name="Quandt C.A."/>
            <person name="Ciobanu D."/>
            <person name="Clum A."/>
            <person name="Salamov A."/>
            <person name="Andreopoulos B."/>
            <person name="Cheng J.F."/>
            <person name="Woyke T."/>
            <person name="Pelin A."/>
            <person name="Henrissat B."/>
            <person name="Reynolds N.K."/>
            <person name="Benny G.L."/>
            <person name="Smith M.E."/>
            <person name="James T.Y."/>
            <person name="Grigoriev I.V."/>
        </authorList>
    </citation>
    <scope>NUCLEOTIDE SEQUENCE [LARGE SCALE GENOMIC DNA]</scope>
</reference>
<proteinExistence type="predicted"/>
<comment type="subcellular location">
    <subcellularLocation>
        <location evidence="1">Secreted</location>
        <location evidence="1">Cell wall</location>
    </subcellularLocation>
</comment>
<dbReference type="EMBL" id="KZ987824">
    <property type="protein sequence ID" value="RKP14522.1"/>
    <property type="molecule type" value="Genomic_DNA"/>
</dbReference>
<dbReference type="InterPro" id="IPR036941">
    <property type="entry name" value="Rcpt_L-dom_sf"/>
</dbReference>
<evidence type="ECO:0000256" key="4">
    <source>
        <dbReference type="ARBA" id="ARBA00022729"/>
    </source>
</evidence>
<dbReference type="InterPro" id="IPR051648">
    <property type="entry name" value="CWI-Assembly_Regulator"/>
</dbReference>
<evidence type="ECO:0000256" key="7">
    <source>
        <dbReference type="SAM" id="SignalP"/>
    </source>
</evidence>
<feature type="signal peptide" evidence="7">
    <location>
        <begin position="1"/>
        <end position="20"/>
    </location>
</feature>
<evidence type="ECO:0000256" key="3">
    <source>
        <dbReference type="ARBA" id="ARBA00022525"/>
    </source>
</evidence>
<evidence type="ECO:0000256" key="1">
    <source>
        <dbReference type="ARBA" id="ARBA00004191"/>
    </source>
</evidence>
<evidence type="ECO:0000313" key="9">
    <source>
        <dbReference type="Proteomes" id="UP000267251"/>
    </source>
</evidence>
<protein>
    <recommendedName>
        <fullName evidence="10">Receptor L-domain domain-containing protein</fullName>
    </recommendedName>
</protein>
<dbReference type="Proteomes" id="UP000267251">
    <property type="component" value="Unassembled WGS sequence"/>
</dbReference>
<evidence type="ECO:0000256" key="2">
    <source>
        <dbReference type="ARBA" id="ARBA00022512"/>
    </source>
</evidence>
<keyword evidence="2" id="KW-0134">Cell wall</keyword>
<dbReference type="Gene3D" id="3.80.20.20">
    <property type="entry name" value="Receptor L-domain"/>
    <property type="match status" value="1"/>
</dbReference>